<reference evidence="4 6" key="4">
    <citation type="journal article" date="2005" name="Arch. Microbiol.">
        <title>The genome sequence of an anaerobic aromatic-degrading denitrifying bacterium, strain EbN1.</title>
        <authorList>
            <person name="Rabus R."/>
            <person name="Kube M."/>
            <person name="Heider J."/>
            <person name="Beck A."/>
            <person name="Heitmann K."/>
            <person name="Widdel F."/>
            <person name="Reinhardt R."/>
        </authorList>
    </citation>
    <scope>NUCLEOTIDE SEQUENCE [LARGE SCALE GENOMIC DNA]</scope>
    <source>
        <strain evidence="4 6">EbN1</strain>
    </source>
</reference>
<protein>
    <submittedName>
        <fullName evidence="4 5">Reverse transcriptase/retron type</fullName>
    </submittedName>
</protein>
<dbReference type="InterPro" id="IPR051083">
    <property type="entry name" value="GrpII_Intron_Splice-Mob/Def"/>
</dbReference>
<dbReference type="KEGG" id="eba:ebA7202"/>
<evidence type="ECO:0000313" key="6">
    <source>
        <dbReference type="Proteomes" id="UP000006552"/>
    </source>
</evidence>
<keyword evidence="6" id="KW-1185">Reference proteome</keyword>
<feature type="domain" description="Group II intron maturase-specific" evidence="3">
    <location>
        <begin position="198"/>
        <end position="271"/>
    </location>
</feature>
<organism evidence="4 6">
    <name type="scientific">Aromatoleum aromaticum (strain DSM 19018 / LMG 30748 / EbN1)</name>
    <name type="common">Azoarcus sp. (strain EbN1)</name>
    <dbReference type="NCBI Taxonomy" id="76114"/>
    <lineage>
        <taxon>Bacteria</taxon>
        <taxon>Pseudomonadati</taxon>
        <taxon>Pseudomonadota</taxon>
        <taxon>Betaproteobacteria</taxon>
        <taxon>Rhodocyclales</taxon>
        <taxon>Rhodocyclaceae</taxon>
        <taxon>Aromatoleum</taxon>
    </lineage>
</organism>
<dbReference type="InterPro" id="IPR013597">
    <property type="entry name" value="Mat_intron_G2"/>
</dbReference>
<dbReference type="PANTHER" id="PTHR34047:SF3">
    <property type="entry name" value="BLR2052 PROTEIN"/>
    <property type="match status" value="1"/>
</dbReference>
<dbReference type="Proteomes" id="UP000006552">
    <property type="component" value="Chromosome"/>
</dbReference>
<dbReference type="RefSeq" id="WP_011238249.1">
    <property type="nucleotide sequence ID" value="NC_006513.1"/>
</dbReference>
<keyword evidence="4" id="KW-0695">RNA-directed DNA polymerase</keyword>
<dbReference type="STRING" id="76114.ebA4308"/>
<reference evidence="4" key="1">
    <citation type="journal article" date="2002" name="Arch. Microbiol.">
        <title>Genes involved in the anaerobic degradation of ethylbenzene in a denitrifying bacterium, strain EbN1.</title>
        <authorList>
            <person name="Rabus R."/>
            <person name="Kube M."/>
            <person name="Beck A."/>
            <person name="Widdel F."/>
            <person name="Reinhardt R."/>
        </authorList>
    </citation>
    <scope>NUCLEOTIDE SEQUENCE</scope>
    <source>
        <strain evidence="4">EbN1</strain>
    </source>
</reference>
<dbReference type="Pfam" id="PF00078">
    <property type="entry name" value="RVT_1"/>
    <property type="match status" value="1"/>
</dbReference>
<dbReference type="OrthoDB" id="8538592at2"/>
<evidence type="ECO:0000256" key="1">
    <source>
        <dbReference type="ARBA" id="ARBA00034120"/>
    </source>
</evidence>
<dbReference type="InterPro" id="IPR043502">
    <property type="entry name" value="DNA/RNA_pol_sf"/>
</dbReference>
<keyword evidence="4" id="KW-0808">Transferase</keyword>
<dbReference type="PANTHER" id="PTHR34047">
    <property type="entry name" value="NUCLEAR INTRON MATURASE 1, MITOCHONDRIAL-RELATED"/>
    <property type="match status" value="1"/>
</dbReference>
<evidence type="ECO:0000313" key="4">
    <source>
        <dbReference type="EMBL" id="CAI08563.1"/>
    </source>
</evidence>
<reference evidence="4" key="3">
    <citation type="submission" date="2004-11" db="EMBL/GenBank/DDBJ databases">
        <authorList>
            <person name="PROSCIENCE"/>
        </authorList>
    </citation>
    <scope>NUCLEOTIDE SEQUENCE</scope>
    <source>
        <strain evidence="4">EbN1</strain>
    </source>
</reference>
<dbReference type="KEGG" id="eba:ebA4308"/>
<name>Q5P2A1_AROAE</name>
<accession>Q5P2A1</accession>
<dbReference type="EMBL" id="CR555306">
    <property type="protein sequence ID" value="CAI10209.1"/>
    <property type="molecule type" value="Genomic_DNA"/>
</dbReference>
<reference evidence="4" key="5">
    <citation type="journal article" date="2005" name="J. Bacteriol.">
        <title>Substrate-dependent regulation of anaerobic degradation pathways for toluene and ethylbenzene in a denitrifying bacterium, strain EbN1.</title>
        <authorList>
            <person name="Kuhner S."/>
            <person name="Wohlbrand L."/>
            <person name="Fritz I."/>
            <person name="Wruck W."/>
            <person name="Hultschig C."/>
            <person name="Hufnagel P."/>
            <person name="Kube M."/>
            <person name="Reinhardt R."/>
            <person name="Rabus R."/>
        </authorList>
    </citation>
    <scope>NUCLEOTIDE SEQUENCE</scope>
    <source>
        <strain evidence="4">EbN1</strain>
    </source>
</reference>
<gene>
    <name evidence="4" type="primary">revt3</name>
    <name evidence="5" type="synonym">revT2</name>
    <name evidence="4" type="ORF">ebA4308</name>
    <name evidence="5" type="ORF">ebA7202</name>
</gene>
<dbReference type="HOGENOM" id="CLU_013584_5_0_4"/>
<sequence>MSATTKPFAIDKWQVYEAYQAVKANAGAAGVDQQSIEAFEQDLKGNLYKIWNRMSSGSYFPPPVKAVAIPKKNGGVRILGVPTVADRVAQMVVKRVIEPELEARFLPDSYGYRPGRSALEAVAVTRQRCWQYPWVLEFDIKGLFDNIDHVLLLRALKKHVKCEWAMLYIKRWLTAPLQHADGTLEERTKGTPQGGVVTAMRQKTRKLNYRNRTDLSLADIARLHNPLLRGWLEYYGKFCRSAMYPVLRHFNKTLVAWAMKKYRRLKGHKIRAARFLEGLAEKQSYLFVHWQRGMVGAFA</sequence>
<reference evidence="4" key="2">
    <citation type="journal article" date="2004" name="Arch. Microbiol.">
        <title>Genes involved in the anaerobic degradation of toluene in a denitrifying bacterium, strain EbN1.</title>
        <authorList>
            <person name="Kube M."/>
            <person name="Heider J."/>
            <person name="Amann J."/>
            <person name="Hufnagel P."/>
            <person name="Kuehner S."/>
            <person name="Beck A."/>
            <person name="Reinhardt R."/>
            <person name="Rabus R."/>
        </authorList>
    </citation>
    <scope>NUCLEOTIDE SEQUENCE</scope>
    <source>
        <strain evidence="4">EbN1</strain>
    </source>
</reference>
<evidence type="ECO:0000259" key="2">
    <source>
        <dbReference type="Pfam" id="PF00078"/>
    </source>
</evidence>
<proteinExistence type="inferred from homology"/>
<keyword evidence="4" id="KW-0548">Nucleotidyltransferase</keyword>
<evidence type="ECO:0000259" key="3">
    <source>
        <dbReference type="Pfam" id="PF08388"/>
    </source>
</evidence>
<dbReference type="InterPro" id="IPR000477">
    <property type="entry name" value="RT_dom"/>
</dbReference>
<feature type="domain" description="Reverse transcriptase" evidence="2">
    <location>
        <begin position="69"/>
        <end position="197"/>
    </location>
</feature>
<dbReference type="eggNOG" id="COG3344">
    <property type="taxonomic scope" value="Bacteria"/>
</dbReference>
<dbReference type="CDD" id="cd01651">
    <property type="entry name" value="RT_G2_intron"/>
    <property type="match status" value="1"/>
</dbReference>
<dbReference type="AlphaFoldDB" id="Q5P2A1"/>
<dbReference type="Pfam" id="PF08388">
    <property type="entry name" value="GIIM"/>
    <property type="match status" value="1"/>
</dbReference>
<dbReference type="EMBL" id="CR555306">
    <property type="protein sequence ID" value="CAI08563.1"/>
    <property type="molecule type" value="Genomic_DNA"/>
</dbReference>
<dbReference type="GO" id="GO:0003964">
    <property type="term" value="F:RNA-directed DNA polymerase activity"/>
    <property type="evidence" value="ECO:0007669"/>
    <property type="project" value="UniProtKB-KW"/>
</dbReference>
<dbReference type="SUPFAM" id="SSF56672">
    <property type="entry name" value="DNA/RNA polymerases"/>
    <property type="match status" value="1"/>
</dbReference>
<comment type="similarity">
    <text evidence="1">Belongs to the bacterial reverse transcriptase family.</text>
</comment>
<evidence type="ECO:0000313" key="5">
    <source>
        <dbReference type="EMBL" id="CAI10209.1"/>
    </source>
</evidence>